<evidence type="ECO:0000313" key="2">
    <source>
        <dbReference type="EMBL" id="MCA9378916.1"/>
    </source>
</evidence>
<dbReference type="PANTHER" id="PTHR34293:SF1">
    <property type="entry name" value="HTH-TYPE TRANSCRIPTIONAL REGULATOR TRMBL2"/>
    <property type="match status" value="1"/>
</dbReference>
<proteinExistence type="predicted"/>
<dbReference type="InterPro" id="IPR036390">
    <property type="entry name" value="WH_DNA-bd_sf"/>
</dbReference>
<dbReference type="Gene3D" id="1.10.10.10">
    <property type="entry name" value="Winged helix-like DNA-binding domain superfamily/Winged helix DNA-binding domain"/>
    <property type="match status" value="1"/>
</dbReference>
<dbReference type="InterPro" id="IPR051797">
    <property type="entry name" value="TrmB-like"/>
</dbReference>
<dbReference type="EMBL" id="JAGQLI010000033">
    <property type="protein sequence ID" value="MCA9378916.1"/>
    <property type="molecule type" value="Genomic_DNA"/>
</dbReference>
<gene>
    <name evidence="2" type="ORF">KC640_00665</name>
</gene>
<reference evidence="2" key="2">
    <citation type="journal article" date="2021" name="Microbiome">
        <title>Successional dynamics and alternative stable states in a saline activated sludge microbial community over 9 years.</title>
        <authorList>
            <person name="Wang Y."/>
            <person name="Ye J."/>
            <person name="Ju F."/>
            <person name="Liu L."/>
            <person name="Boyd J.A."/>
            <person name="Deng Y."/>
            <person name="Parks D.H."/>
            <person name="Jiang X."/>
            <person name="Yin X."/>
            <person name="Woodcroft B.J."/>
            <person name="Tyson G.W."/>
            <person name="Hugenholtz P."/>
            <person name="Polz M.F."/>
            <person name="Zhang T."/>
        </authorList>
    </citation>
    <scope>NUCLEOTIDE SEQUENCE</scope>
    <source>
        <strain evidence="2">HKST-UBA12</strain>
    </source>
</reference>
<dbReference type="PANTHER" id="PTHR34293">
    <property type="entry name" value="HTH-TYPE TRANSCRIPTIONAL REGULATOR TRMBL2"/>
    <property type="match status" value="1"/>
</dbReference>
<dbReference type="InterPro" id="IPR002831">
    <property type="entry name" value="Tscrpt_reg_TrmB_N"/>
</dbReference>
<name>A0A955KZY7_9BACT</name>
<sequence length="263" mass="30700">MVDKSDILTNLQKIGLDPEESTVYLELTNHQAISILELSKHCGIPRSTVYRVCENLVNRRYAEWVVPKRGAKVKAIFPKQLSFLVKDRQEEAKEVHHALHDLSRMINGPLQNVSATQVRYYEGIAGLKQTIWNSLQAKGEIIGYSTYGRREIVTDKWYAKYVREFRLRKLRDRVITNEQAVGYLRKFMDPLNHQQEIKDVRLLPQSKFYISGDVSIYNNVYSVSYWKQGEIVGVEIENPEMVKTQKSIFELLWEQAESLENYL</sequence>
<feature type="domain" description="Transcription regulator TrmB N-terminal" evidence="1">
    <location>
        <begin position="11"/>
        <end position="63"/>
    </location>
</feature>
<evidence type="ECO:0000259" key="1">
    <source>
        <dbReference type="Pfam" id="PF01978"/>
    </source>
</evidence>
<reference evidence="2" key="1">
    <citation type="submission" date="2020-04" db="EMBL/GenBank/DDBJ databases">
        <authorList>
            <person name="Zhang T."/>
        </authorList>
    </citation>
    <scope>NUCLEOTIDE SEQUENCE</scope>
    <source>
        <strain evidence="2">HKST-UBA12</strain>
    </source>
</reference>
<dbReference type="AlphaFoldDB" id="A0A955KZY7"/>
<accession>A0A955KZY7</accession>
<protein>
    <submittedName>
        <fullName evidence="2">Helix-turn-helix domain-containing protein</fullName>
    </submittedName>
</protein>
<organism evidence="2 3">
    <name type="scientific">Candidatus Dojkabacteria bacterium</name>
    <dbReference type="NCBI Taxonomy" id="2099670"/>
    <lineage>
        <taxon>Bacteria</taxon>
        <taxon>Candidatus Dojkabacteria</taxon>
    </lineage>
</organism>
<dbReference type="InterPro" id="IPR036388">
    <property type="entry name" value="WH-like_DNA-bd_sf"/>
</dbReference>
<dbReference type="Proteomes" id="UP000760819">
    <property type="component" value="Unassembled WGS sequence"/>
</dbReference>
<dbReference type="SUPFAM" id="SSF46785">
    <property type="entry name" value="Winged helix' DNA-binding domain"/>
    <property type="match status" value="1"/>
</dbReference>
<evidence type="ECO:0000313" key="3">
    <source>
        <dbReference type="Proteomes" id="UP000760819"/>
    </source>
</evidence>
<dbReference type="Pfam" id="PF01978">
    <property type="entry name" value="TrmB"/>
    <property type="match status" value="1"/>
</dbReference>
<comment type="caution">
    <text evidence="2">The sequence shown here is derived from an EMBL/GenBank/DDBJ whole genome shotgun (WGS) entry which is preliminary data.</text>
</comment>